<protein>
    <recommendedName>
        <fullName evidence="5">Pentacotripeptide-repeat region of PRORP domain-containing protein</fullName>
    </recommendedName>
</protein>
<evidence type="ECO:0000256" key="2">
    <source>
        <dbReference type="PROSITE-ProRule" id="PRU00708"/>
    </source>
</evidence>
<feature type="repeat" description="PPR" evidence="2">
    <location>
        <begin position="376"/>
        <end position="406"/>
    </location>
</feature>
<evidence type="ECO:0000256" key="1">
    <source>
        <dbReference type="ARBA" id="ARBA00022737"/>
    </source>
</evidence>
<feature type="repeat" description="PPR" evidence="2">
    <location>
        <begin position="99"/>
        <end position="133"/>
    </location>
</feature>
<dbReference type="PANTHER" id="PTHR47926:SF391">
    <property type="entry name" value="TETRATRICOPEPTIDE-LIKE HELICAL DOMAIN SUPERFAMILY"/>
    <property type="match status" value="1"/>
</dbReference>
<keyword evidence="4" id="KW-1185">Reference proteome</keyword>
<dbReference type="EMBL" id="CP093349">
    <property type="protein sequence ID" value="WOH10447.1"/>
    <property type="molecule type" value="Genomic_DNA"/>
</dbReference>
<gene>
    <name evidence="3" type="ORF">DCAR_0729916</name>
</gene>
<name>A0AAF1BB05_DAUCS</name>
<dbReference type="Pfam" id="PF01535">
    <property type="entry name" value="PPR"/>
    <property type="match status" value="3"/>
</dbReference>
<feature type="repeat" description="PPR" evidence="2">
    <location>
        <begin position="407"/>
        <end position="441"/>
    </location>
</feature>
<dbReference type="FunFam" id="1.25.40.10:FF:000090">
    <property type="entry name" value="Pentatricopeptide repeat-containing protein, chloroplastic"/>
    <property type="match status" value="1"/>
</dbReference>
<proteinExistence type="predicted"/>
<reference evidence="3" key="2">
    <citation type="submission" date="2022-03" db="EMBL/GenBank/DDBJ databases">
        <title>Draft title - Genomic analysis of global carrot germplasm unveils the trajectory of domestication and the origin of high carotenoid orange carrot.</title>
        <authorList>
            <person name="Iorizzo M."/>
            <person name="Ellison S."/>
            <person name="Senalik D."/>
            <person name="Macko-Podgorni A."/>
            <person name="Grzebelus D."/>
            <person name="Bostan H."/>
            <person name="Rolling W."/>
            <person name="Curaba J."/>
            <person name="Simon P."/>
        </authorList>
    </citation>
    <scope>NUCLEOTIDE SEQUENCE</scope>
    <source>
        <tissue evidence="3">Leaf</tissue>
    </source>
</reference>
<dbReference type="GO" id="GO:0003729">
    <property type="term" value="F:mRNA binding"/>
    <property type="evidence" value="ECO:0007669"/>
    <property type="project" value="UniProtKB-ARBA"/>
</dbReference>
<reference evidence="3" key="1">
    <citation type="journal article" date="2016" name="Nat. Genet.">
        <title>A high-quality carrot genome assembly provides new insights into carotenoid accumulation and asterid genome evolution.</title>
        <authorList>
            <person name="Iorizzo M."/>
            <person name="Ellison S."/>
            <person name="Senalik D."/>
            <person name="Zeng P."/>
            <person name="Satapoomin P."/>
            <person name="Huang J."/>
            <person name="Bowman M."/>
            <person name="Iovene M."/>
            <person name="Sanseverino W."/>
            <person name="Cavagnaro P."/>
            <person name="Yildiz M."/>
            <person name="Macko-Podgorni A."/>
            <person name="Moranska E."/>
            <person name="Grzebelus E."/>
            <person name="Grzebelus D."/>
            <person name="Ashrafi H."/>
            <person name="Zheng Z."/>
            <person name="Cheng S."/>
            <person name="Spooner D."/>
            <person name="Van Deynze A."/>
            <person name="Simon P."/>
        </authorList>
    </citation>
    <scope>NUCLEOTIDE SEQUENCE</scope>
    <source>
        <tissue evidence="3">Leaf</tissue>
    </source>
</reference>
<dbReference type="FunFam" id="1.25.40.10:FF:000073">
    <property type="entry name" value="Pentatricopeptide repeat-containing protein chloroplastic"/>
    <property type="match status" value="1"/>
</dbReference>
<dbReference type="AlphaFoldDB" id="A0AAF1BB05"/>
<evidence type="ECO:0000313" key="4">
    <source>
        <dbReference type="Proteomes" id="UP000077755"/>
    </source>
</evidence>
<dbReference type="Pfam" id="PF13041">
    <property type="entry name" value="PPR_2"/>
    <property type="match status" value="2"/>
</dbReference>
<dbReference type="InterPro" id="IPR002885">
    <property type="entry name" value="PPR_rpt"/>
</dbReference>
<dbReference type="NCBIfam" id="TIGR00756">
    <property type="entry name" value="PPR"/>
    <property type="match status" value="5"/>
</dbReference>
<dbReference type="PANTHER" id="PTHR47926">
    <property type="entry name" value="PENTATRICOPEPTIDE REPEAT-CONTAINING PROTEIN"/>
    <property type="match status" value="1"/>
</dbReference>
<feature type="repeat" description="PPR" evidence="2">
    <location>
        <begin position="204"/>
        <end position="238"/>
    </location>
</feature>
<accession>A0AAF1BB05</accession>
<evidence type="ECO:0000313" key="3">
    <source>
        <dbReference type="EMBL" id="WOH10447.1"/>
    </source>
</evidence>
<sequence>MRRHASDPYPIKALTFFQEMVNLDDPSCSIFDPFVYASLIKACNRIGAVKEGKSAHCYVIKVALDCNVYILNSLVHFYSGSAKLLNYARVLFDRSCERNVVTFNCMVSGYVKAGDFRVGLSLFVKLLRGGFGLSLKPNYVTLVILVSGCVQVGGFSVGNSLHSYCCKTGLELNKEVCNVLIDYYAKCECIHKAARVFSDMPEKDLVSWNTMITGYAKSSDSRKAFVLFRKMRNNNIAIDRVTLIGLITACAKIRDCKVGNAIHGYAKVWGLDSTVALGTALINMYSKCGLIQYARKLFEKLPKQCIDPWNSMIHAYVECGLCNEALDLFPQIQCQKLKVDETTMLGLILACRNAGEFHAGWHLHNYIEESSHLRGSTHLCNALIDMYAKCGTMDRAKSVFDAMSNRDVISWTTMITGYAINGEVEEAIVTFKHMDAEKIMPNSISFLGVLLACNHAGRTEAGRNFYAIMQQVYQIEPTIEHYGCMVDMDARAGMLGNAYQFVKKMPIEPNEVIWRMLMNACRVHNYSDLGLNMVNALKLLKTIDPEDHVLFSNIFAEAEKWDDVLCQRSVMLVQEATKVAGKSSVSFLTE</sequence>
<keyword evidence="1" id="KW-0677">Repeat</keyword>
<dbReference type="InterPro" id="IPR046960">
    <property type="entry name" value="PPR_At4g14850-like_plant"/>
</dbReference>
<dbReference type="InterPro" id="IPR011990">
    <property type="entry name" value="TPR-like_helical_dom_sf"/>
</dbReference>
<dbReference type="Proteomes" id="UP000077755">
    <property type="component" value="Chromosome 7"/>
</dbReference>
<organism evidence="3 4">
    <name type="scientific">Daucus carota subsp. sativus</name>
    <name type="common">Carrot</name>
    <dbReference type="NCBI Taxonomy" id="79200"/>
    <lineage>
        <taxon>Eukaryota</taxon>
        <taxon>Viridiplantae</taxon>
        <taxon>Streptophyta</taxon>
        <taxon>Embryophyta</taxon>
        <taxon>Tracheophyta</taxon>
        <taxon>Spermatophyta</taxon>
        <taxon>Magnoliopsida</taxon>
        <taxon>eudicotyledons</taxon>
        <taxon>Gunneridae</taxon>
        <taxon>Pentapetalae</taxon>
        <taxon>asterids</taxon>
        <taxon>campanulids</taxon>
        <taxon>Apiales</taxon>
        <taxon>Apiaceae</taxon>
        <taxon>Apioideae</taxon>
        <taxon>Scandiceae</taxon>
        <taxon>Daucinae</taxon>
        <taxon>Daucus</taxon>
        <taxon>Daucus sect. Daucus</taxon>
    </lineage>
</organism>
<evidence type="ECO:0008006" key="5">
    <source>
        <dbReference type="Google" id="ProtNLM"/>
    </source>
</evidence>
<dbReference type="PROSITE" id="PS51375">
    <property type="entry name" value="PPR"/>
    <property type="match status" value="4"/>
</dbReference>
<dbReference type="GO" id="GO:0009451">
    <property type="term" value="P:RNA modification"/>
    <property type="evidence" value="ECO:0007669"/>
    <property type="project" value="InterPro"/>
</dbReference>
<dbReference type="Gene3D" id="1.25.40.10">
    <property type="entry name" value="Tetratricopeptide repeat domain"/>
    <property type="match status" value="4"/>
</dbReference>